<dbReference type="PROSITE" id="PS50600">
    <property type="entry name" value="ULP_PROTEASE"/>
    <property type="match status" value="1"/>
</dbReference>
<sequence>MAKDSALLEQASGGQAVMVREVAVTLATTVPVRVRSMRVNTGCIDLVCSDDDGVQSGHVTMGYISGNDSDHGFDHGEASVLRALDLDVQKSAHITFGSSREAEKLLVHFKPRKGVSVALTRGNLHCLRPTQQLLDEPVNLAILLLQARDGKLRDAPGSPGACHIFSTFFYTKLTEHDEYEFGRVTPALPLTSMRRVLVPINVVKTHWFLIEIDMKEQALRVYDSVEKSASDYATYFRRLKHYISSGRTLPRRLTLGEVNRLRFQYLHRLRMLDIEA</sequence>
<dbReference type="GO" id="GO:0006508">
    <property type="term" value="P:proteolysis"/>
    <property type="evidence" value="ECO:0007669"/>
    <property type="project" value="UniProtKB-KW"/>
</dbReference>
<dbReference type="GO" id="GO:0016929">
    <property type="term" value="F:deSUMOylase activity"/>
    <property type="evidence" value="ECO:0007669"/>
    <property type="project" value="TreeGrafter"/>
</dbReference>
<dbReference type="GO" id="GO:0016926">
    <property type="term" value="P:protein desumoylation"/>
    <property type="evidence" value="ECO:0007669"/>
    <property type="project" value="TreeGrafter"/>
</dbReference>
<accession>A0A2Z5X8D5</accession>
<dbReference type="SUPFAM" id="SSF54001">
    <property type="entry name" value="Cysteine proteinases"/>
    <property type="match status" value="1"/>
</dbReference>
<dbReference type="EMBL" id="LC314413">
    <property type="protein sequence ID" value="BBC28467.1"/>
    <property type="molecule type" value="Genomic_DNA"/>
</dbReference>
<keyword evidence="3" id="KW-0378">Hydrolase</keyword>
<evidence type="ECO:0000256" key="4">
    <source>
        <dbReference type="ARBA" id="ARBA00022807"/>
    </source>
</evidence>
<dbReference type="PANTHER" id="PTHR12606:SF1">
    <property type="entry name" value="UBIQUITIN-LIKE-SPECIFIC PROTEASE 1A"/>
    <property type="match status" value="1"/>
</dbReference>
<dbReference type="Gene3D" id="3.40.395.10">
    <property type="entry name" value="Adenoviral Proteinase, Chain A"/>
    <property type="match status" value="1"/>
</dbReference>
<dbReference type="Pfam" id="PF02902">
    <property type="entry name" value="Peptidase_C48"/>
    <property type="match status" value="1"/>
</dbReference>
<gene>
    <name evidence="6" type="primary">YMTp05</name>
</gene>
<keyword evidence="2" id="KW-0645">Protease</keyword>
<dbReference type="InterPro" id="IPR038765">
    <property type="entry name" value="Papain-like_cys_pep_sf"/>
</dbReference>
<keyword evidence="4" id="KW-0788">Thiol protease</keyword>
<dbReference type="InterPro" id="IPR003653">
    <property type="entry name" value="Peptidase_C48_C"/>
</dbReference>
<dbReference type="GO" id="GO:0005634">
    <property type="term" value="C:nucleus"/>
    <property type="evidence" value="ECO:0007669"/>
    <property type="project" value="TreeGrafter"/>
</dbReference>
<name>A0A2Z5X8D5_9CHLO</name>
<comment type="similarity">
    <text evidence="1">Belongs to the peptidase C48 family.</text>
</comment>
<evidence type="ECO:0000256" key="1">
    <source>
        <dbReference type="ARBA" id="ARBA00005234"/>
    </source>
</evidence>
<evidence type="ECO:0000313" key="6">
    <source>
        <dbReference type="EMBL" id="BBC28467.1"/>
    </source>
</evidence>
<dbReference type="AlphaFoldDB" id="A0A2Z5X8D5"/>
<reference evidence="6" key="1">
    <citation type="journal article" date="2018" name="Commun. Biol.">
        <title>Anisogamy evolved with a reduced sex-determining region in volvocine green algae.</title>
        <authorList>
            <person name="Hamaji T."/>
            <person name="Kawai-Toyooka H."/>
            <person name="Uchimura H."/>
            <person name="Suzuki M."/>
            <person name="Noguchi H."/>
            <person name="Minakuchi Y."/>
            <person name="Toyoda A."/>
            <person name="Fujiyama A."/>
            <person name="Miyagishima S."/>
            <person name="Umen J.G."/>
            <person name="Nozaki H."/>
        </authorList>
    </citation>
    <scope>NUCLEOTIDE SEQUENCE</scope>
    <source>
        <strain evidence="6">NIES-3983</strain>
    </source>
</reference>
<evidence type="ECO:0000256" key="3">
    <source>
        <dbReference type="ARBA" id="ARBA00022801"/>
    </source>
</evidence>
<feature type="domain" description="Ubiquitin-like protease family profile" evidence="5">
    <location>
        <begin position="117"/>
        <end position="269"/>
    </location>
</feature>
<proteinExistence type="inferred from homology"/>
<dbReference type="PANTHER" id="PTHR12606">
    <property type="entry name" value="SENTRIN/SUMO-SPECIFIC PROTEASE"/>
    <property type="match status" value="1"/>
</dbReference>
<evidence type="ECO:0000256" key="2">
    <source>
        <dbReference type="ARBA" id="ARBA00022670"/>
    </source>
</evidence>
<organism evidence="6">
    <name type="scientific">Yamagishiella unicocca</name>
    <dbReference type="NCBI Taxonomy" id="51707"/>
    <lineage>
        <taxon>Eukaryota</taxon>
        <taxon>Viridiplantae</taxon>
        <taxon>Chlorophyta</taxon>
        <taxon>core chlorophytes</taxon>
        <taxon>Chlorophyceae</taxon>
        <taxon>CS clade</taxon>
        <taxon>Chlamydomonadales</taxon>
        <taxon>Volvocaceae</taxon>
        <taxon>Yamagishiella</taxon>
    </lineage>
</organism>
<protein>
    <submittedName>
        <fullName evidence="6">Putative Leucine-rich repeat (LRR) protein, homolog of Volvox carteri MTF0684/MTM0041</fullName>
    </submittedName>
</protein>
<evidence type="ECO:0000259" key="5">
    <source>
        <dbReference type="PROSITE" id="PS50600"/>
    </source>
</evidence>